<sequence>MKSATIPSIRVEPAFRQQAESVLREDETLSSFVETAMSEAIDRRRMQSEFIARGIASRDEAARTGVYHAAADVHKDIVERLARSRKAKGK</sequence>
<dbReference type="KEGG" id="lrz:BJI69_06440"/>
<dbReference type="Proteomes" id="UP000182987">
    <property type="component" value="Chromosome"/>
</dbReference>
<name>A0A0G9HH05_9GAMM</name>
<dbReference type="STRING" id="1440763.BJI69_06440"/>
<gene>
    <name evidence="1" type="ORF">BJI69_06440</name>
</gene>
<evidence type="ECO:0000313" key="1">
    <source>
        <dbReference type="EMBL" id="APG03579.1"/>
    </source>
</evidence>
<keyword evidence="2" id="KW-1185">Reference proteome</keyword>
<dbReference type="OrthoDB" id="8400336at2"/>
<dbReference type="AlphaFoldDB" id="A0A0G9HH05"/>
<reference evidence="2" key="1">
    <citation type="submission" date="2016-09" db="EMBL/GenBank/DDBJ databases">
        <authorList>
            <person name="Lysoe E."/>
        </authorList>
    </citation>
    <scope>NUCLEOTIDE SEQUENCE [LARGE SCALE GENOMIC DNA]</scope>
    <source>
        <strain evidence="2">LJ96T</strain>
    </source>
</reference>
<accession>A0A0G9HH05</accession>
<dbReference type="NCBIfam" id="NF041551">
    <property type="entry name" value="YlcI_YnfO_N"/>
    <property type="match status" value="1"/>
</dbReference>
<dbReference type="RefSeq" id="WP_046965733.1">
    <property type="nucleotide sequence ID" value="NZ_CP017480.1"/>
</dbReference>
<proteinExistence type="predicted"/>
<protein>
    <submittedName>
        <fullName evidence="1">Prevent-host-death protein</fullName>
    </submittedName>
</protein>
<evidence type="ECO:0000313" key="2">
    <source>
        <dbReference type="Proteomes" id="UP000182987"/>
    </source>
</evidence>
<dbReference type="PATRIC" id="fig|1440763.5.peg.55"/>
<organism evidence="1 2">
    <name type="scientific">Luteibacter rhizovicinus DSM 16549</name>
    <dbReference type="NCBI Taxonomy" id="1440763"/>
    <lineage>
        <taxon>Bacteria</taxon>
        <taxon>Pseudomonadati</taxon>
        <taxon>Pseudomonadota</taxon>
        <taxon>Gammaproteobacteria</taxon>
        <taxon>Lysobacterales</taxon>
        <taxon>Rhodanobacteraceae</taxon>
        <taxon>Luteibacter</taxon>
    </lineage>
</organism>
<dbReference type="EMBL" id="CP017480">
    <property type="protein sequence ID" value="APG03579.1"/>
    <property type="molecule type" value="Genomic_DNA"/>
</dbReference>